<feature type="compositionally biased region" description="Basic and acidic residues" evidence="1">
    <location>
        <begin position="21"/>
        <end position="36"/>
    </location>
</feature>
<reference evidence="2 3" key="1">
    <citation type="submission" date="2020-02" db="EMBL/GenBank/DDBJ databases">
        <authorList>
            <person name="Ferguson B K."/>
        </authorList>
    </citation>
    <scope>NUCLEOTIDE SEQUENCE [LARGE SCALE GENOMIC DNA]</scope>
</reference>
<dbReference type="AlphaFoldDB" id="A0A6H5GQH3"/>
<name>A0A6H5GQH3_9HEMI</name>
<dbReference type="EMBL" id="CADCXU010016085">
    <property type="protein sequence ID" value="CAB0005255.1"/>
    <property type="molecule type" value="Genomic_DNA"/>
</dbReference>
<feature type="non-terminal residue" evidence="2">
    <location>
        <position position="83"/>
    </location>
</feature>
<keyword evidence="3" id="KW-1185">Reference proteome</keyword>
<proteinExistence type="predicted"/>
<feature type="region of interest" description="Disordered" evidence="1">
    <location>
        <begin position="1"/>
        <end position="59"/>
    </location>
</feature>
<gene>
    <name evidence="2" type="ORF">NTEN_LOCUS10732</name>
</gene>
<evidence type="ECO:0000313" key="3">
    <source>
        <dbReference type="Proteomes" id="UP000479000"/>
    </source>
</evidence>
<sequence length="83" mass="9738">MTPARKTEKEGTSPGSRVKRERNDDSNRRARIDIERRKFRRHPGKNQIPQGTRGSYYGNWSVIRRGRSEGNVREGERRSRLEG</sequence>
<evidence type="ECO:0000256" key="1">
    <source>
        <dbReference type="SAM" id="MobiDB-lite"/>
    </source>
</evidence>
<feature type="compositionally biased region" description="Basic and acidic residues" evidence="1">
    <location>
        <begin position="1"/>
        <end position="11"/>
    </location>
</feature>
<protein>
    <submittedName>
        <fullName evidence="2">Uncharacterized protein</fullName>
    </submittedName>
</protein>
<evidence type="ECO:0000313" key="2">
    <source>
        <dbReference type="EMBL" id="CAB0005255.1"/>
    </source>
</evidence>
<accession>A0A6H5GQH3</accession>
<dbReference type="Proteomes" id="UP000479000">
    <property type="component" value="Unassembled WGS sequence"/>
</dbReference>
<organism evidence="2 3">
    <name type="scientific">Nesidiocoris tenuis</name>
    <dbReference type="NCBI Taxonomy" id="355587"/>
    <lineage>
        <taxon>Eukaryota</taxon>
        <taxon>Metazoa</taxon>
        <taxon>Ecdysozoa</taxon>
        <taxon>Arthropoda</taxon>
        <taxon>Hexapoda</taxon>
        <taxon>Insecta</taxon>
        <taxon>Pterygota</taxon>
        <taxon>Neoptera</taxon>
        <taxon>Paraneoptera</taxon>
        <taxon>Hemiptera</taxon>
        <taxon>Heteroptera</taxon>
        <taxon>Panheteroptera</taxon>
        <taxon>Cimicomorpha</taxon>
        <taxon>Miridae</taxon>
        <taxon>Dicyphina</taxon>
        <taxon>Nesidiocoris</taxon>
    </lineage>
</organism>